<organism evidence="9 10">
    <name type="scientific">Taeniopygia guttata</name>
    <name type="common">Zebra finch</name>
    <name type="synonym">Poephila guttata</name>
    <dbReference type="NCBI Taxonomy" id="59729"/>
    <lineage>
        <taxon>Eukaryota</taxon>
        <taxon>Metazoa</taxon>
        <taxon>Chordata</taxon>
        <taxon>Craniata</taxon>
        <taxon>Vertebrata</taxon>
        <taxon>Euteleostomi</taxon>
        <taxon>Archelosauria</taxon>
        <taxon>Archosauria</taxon>
        <taxon>Dinosauria</taxon>
        <taxon>Saurischia</taxon>
        <taxon>Theropoda</taxon>
        <taxon>Coelurosauria</taxon>
        <taxon>Aves</taxon>
        <taxon>Neognathae</taxon>
        <taxon>Neoaves</taxon>
        <taxon>Telluraves</taxon>
        <taxon>Australaves</taxon>
        <taxon>Passeriformes</taxon>
        <taxon>Passeroidea</taxon>
        <taxon>Estrildidae</taxon>
        <taxon>Estrildinae</taxon>
        <taxon>Taeniopygia</taxon>
    </lineage>
</organism>
<reference evidence="9" key="2">
    <citation type="submission" date="2025-08" db="UniProtKB">
        <authorList>
            <consortium name="Ensembl"/>
        </authorList>
    </citation>
    <scope>IDENTIFICATION</scope>
</reference>
<feature type="region of interest" description="Disordered" evidence="7">
    <location>
        <begin position="644"/>
        <end position="680"/>
    </location>
</feature>
<keyword evidence="5" id="KW-0963">Cytoplasm</keyword>
<dbReference type="Proteomes" id="UP000007754">
    <property type="component" value="Chromosome 12"/>
</dbReference>
<dbReference type="GO" id="GO:0051082">
    <property type="term" value="F:unfolded protein binding"/>
    <property type="evidence" value="ECO:0007669"/>
    <property type="project" value="TreeGrafter"/>
</dbReference>
<feature type="compositionally biased region" description="Acidic residues" evidence="7">
    <location>
        <begin position="558"/>
        <end position="574"/>
    </location>
</feature>
<evidence type="ECO:0000256" key="4">
    <source>
        <dbReference type="ARBA" id="ARBA00013750"/>
    </source>
</evidence>
<evidence type="ECO:0000256" key="7">
    <source>
        <dbReference type="SAM" id="MobiDB-lite"/>
    </source>
</evidence>
<dbReference type="GO" id="GO:1904263">
    <property type="term" value="P:positive regulation of TORC1 signaling"/>
    <property type="evidence" value="ECO:0007669"/>
    <property type="project" value="Ensembl"/>
</dbReference>
<dbReference type="GO" id="GO:0005829">
    <property type="term" value="C:cytosol"/>
    <property type="evidence" value="ECO:0007669"/>
    <property type="project" value="UniProtKB-SubCell"/>
</dbReference>
<evidence type="ECO:0000256" key="6">
    <source>
        <dbReference type="ARBA" id="ARBA00023242"/>
    </source>
</evidence>
<dbReference type="PANTHER" id="PTHR12967:SF0">
    <property type="entry name" value="PROTEIN SHQ1 HOMOLOG"/>
    <property type="match status" value="1"/>
</dbReference>
<dbReference type="InterPro" id="IPR007052">
    <property type="entry name" value="CS_dom"/>
</dbReference>
<dbReference type="InParanoid" id="A0A674HD33"/>
<evidence type="ECO:0000313" key="10">
    <source>
        <dbReference type="Proteomes" id="UP000007754"/>
    </source>
</evidence>
<dbReference type="AlphaFoldDB" id="A0A674HD33"/>
<gene>
    <name evidence="9" type="primary">SHQ1</name>
</gene>
<reference evidence="9 10" key="1">
    <citation type="journal article" date="2010" name="Nature">
        <title>The genome of a songbird.</title>
        <authorList>
            <person name="Warren W.C."/>
            <person name="Clayton D.F."/>
            <person name="Ellegren H."/>
            <person name="Arnold A.P."/>
            <person name="Hillier L.W."/>
            <person name="Kunstner A."/>
            <person name="Searle S."/>
            <person name="White S."/>
            <person name="Vilella A.J."/>
            <person name="Fairley S."/>
            <person name="Heger A."/>
            <person name="Kong L."/>
            <person name="Ponting C.P."/>
            <person name="Jarvis E.D."/>
            <person name="Mello C.V."/>
            <person name="Minx P."/>
            <person name="Lovell P."/>
            <person name="Velho T.A."/>
            <person name="Ferris M."/>
            <person name="Balakrishnan C.N."/>
            <person name="Sinha S."/>
            <person name="Blatti C."/>
            <person name="London S.E."/>
            <person name="Li Y."/>
            <person name="Lin Y.C."/>
            <person name="George J."/>
            <person name="Sweedler J."/>
            <person name="Southey B."/>
            <person name="Gunaratne P."/>
            <person name="Watson M."/>
            <person name="Nam K."/>
            <person name="Backstrom N."/>
            <person name="Smeds L."/>
            <person name="Nabholz B."/>
            <person name="Itoh Y."/>
            <person name="Whitney O."/>
            <person name="Pfenning A.R."/>
            <person name="Howard J."/>
            <person name="Volker M."/>
            <person name="Skinner B.M."/>
            <person name="Griffin D.K."/>
            <person name="Ye L."/>
            <person name="McLaren W.M."/>
            <person name="Flicek P."/>
            <person name="Quesada V."/>
            <person name="Velasco G."/>
            <person name="Lopez-Otin C."/>
            <person name="Puente X.S."/>
            <person name="Olender T."/>
            <person name="Lancet D."/>
            <person name="Smit A.F."/>
            <person name="Hubley R."/>
            <person name="Konkel M.K."/>
            <person name="Walker J.A."/>
            <person name="Batzer M.A."/>
            <person name="Gu W."/>
            <person name="Pollock D.D."/>
            <person name="Chen L."/>
            <person name="Cheng Z."/>
            <person name="Eichler E.E."/>
            <person name="Stapley J."/>
            <person name="Slate J."/>
            <person name="Ekblom R."/>
            <person name="Birkhead T."/>
            <person name="Burke T."/>
            <person name="Burt D."/>
            <person name="Scharff C."/>
            <person name="Adam I."/>
            <person name="Richard H."/>
            <person name="Sultan M."/>
            <person name="Soldatov A."/>
            <person name="Lehrach H."/>
            <person name="Edwards S.V."/>
            <person name="Yang S.P."/>
            <person name="Li X."/>
            <person name="Graves T."/>
            <person name="Fulton L."/>
            <person name="Nelson J."/>
            <person name="Chinwalla A."/>
            <person name="Hou S."/>
            <person name="Mardis E.R."/>
            <person name="Wilson R.K."/>
        </authorList>
    </citation>
    <scope>NUCLEOTIDE SEQUENCE [LARGE SCALE GENOMIC DNA]</scope>
</reference>
<evidence type="ECO:0000256" key="5">
    <source>
        <dbReference type="ARBA" id="ARBA00022490"/>
    </source>
</evidence>
<keyword evidence="6" id="KW-0539">Nucleus</keyword>
<dbReference type="PROSITE" id="PS51203">
    <property type="entry name" value="CS"/>
    <property type="match status" value="1"/>
</dbReference>
<dbReference type="GeneTree" id="ENSGT00390000007605"/>
<name>A0A674HD33_TAEGU</name>
<evidence type="ECO:0000256" key="2">
    <source>
        <dbReference type="ARBA" id="ARBA00004642"/>
    </source>
</evidence>
<dbReference type="Ensembl" id="ENSTGUT00000024065.1">
    <property type="protein sequence ID" value="ENSTGUP00000032227.1"/>
    <property type="gene ID" value="ENSTGUG00000009933.2"/>
</dbReference>
<comment type="similarity">
    <text evidence="3">Belongs to the SHQ1 family.</text>
</comment>
<evidence type="ECO:0000256" key="1">
    <source>
        <dbReference type="ARBA" id="ARBA00004514"/>
    </source>
</evidence>
<dbReference type="InterPro" id="IPR008978">
    <property type="entry name" value="HSP20-like_chaperone"/>
</dbReference>
<accession>A0A674HD33</accession>
<dbReference type="PANTHER" id="PTHR12967">
    <property type="entry name" value="PROTEIN SHQ1 HOMOLOG"/>
    <property type="match status" value="1"/>
</dbReference>
<protein>
    <recommendedName>
        <fullName evidence="4">Protein SHQ1 homolog</fullName>
    </recommendedName>
</protein>
<sequence>MRSRLPFSLANQTRKAQLRGDSSSQRAPLCPRQPREQGQHQGQSRCFRSCSRGGGAQGNPFLAPPATTPPGETRREKATQAVFAFPAGFIMITPAFELTQDPDFLTVKIRVPYARASEFDVYFEGEDFKFYAKPYFLRLTLPGRIVENGREKASYNTDEGTFTIQLPKEVPGQYFEGLDMLTSLLAPKKSRSAKPLVEEIDTAASAEVENEENEEELDWEIEQIPYEESPSPLQHPYGFGNLRSGVFQRLQEELSDVIDIKDPDQTPAEERRRKRLAAEAAKFEPDHYLADFFEDEAIKHLLKYKPWWIDAHKKMTALQGESHQEHDSPAFVVFCEEEREQMRKFTNKSYLLDKRSRRHVYLGLIDILLAYCYEIRVNEGDKNVESSWNIRKLSATLCWLESFSSIHDVLVSFGRRVLCYPLYRHFELVTRSFNDTVMILQLGKAAVLKCLLDIHRIFMESDPAYILNDLFITDYCIWIQKVKSKKLAALCESLQKATLSKSHMGLELEELEAAAVLVQEEEKALKAAGTVSKQQLLCSESETSDSEESSSTSSSETEGSDSDEQESSTSEDGEINSFQGTLQEERTAPLIDCNGLRQGTDTLAMEVGDGKSKVSLQSTTPPGKLVEELEMQIQSALRLSEPPEGLATAGCISQEQEENPVPEPDTFSEDAAGKGNFLEVSPKPNPLLFLCSTNEDED</sequence>
<feature type="region of interest" description="Disordered" evidence="7">
    <location>
        <begin position="1"/>
        <end position="50"/>
    </location>
</feature>
<dbReference type="Pfam" id="PF04925">
    <property type="entry name" value="SHQ1"/>
    <property type="match status" value="1"/>
</dbReference>
<dbReference type="InterPro" id="IPR039742">
    <property type="entry name" value="Shq1"/>
</dbReference>
<feature type="region of interest" description="Disordered" evidence="7">
    <location>
        <begin position="536"/>
        <end position="623"/>
    </location>
</feature>
<proteinExistence type="inferred from homology"/>
<evidence type="ECO:0000313" key="9">
    <source>
        <dbReference type="Ensembl" id="ENSTGUP00000032227.1"/>
    </source>
</evidence>
<evidence type="ECO:0000256" key="3">
    <source>
        <dbReference type="ARBA" id="ARBA00005607"/>
    </source>
</evidence>
<feature type="compositionally biased region" description="Polar residues" evidence="7">
    <location>
        <begin position="9"/>
        <end position="26"/>
    </location>
</feature>
<dbReference type="FunFam" id="2.60.40.790:FF:000022">
    <property type="entry name" value="Protein SHQ1 homolog"/>
    <property type="match status" value="1"/>
</dbReference>
<dbReference type="InterPro" id="IPR007009">
    <property type="entry name" value="Shq1_C"/>
</dbReference>
<reference evidence="9" key="3">
    <citation type="submission" date="2025-09" db="UniProtKB">
        <authorList>
            <consortium name="Ensembl"/>
        </authorList>
    </citation>
    <scope>IDENTIFICATION</scope>
</reference>
<dbReference type="GO" id="GO:0060765">
    <property type="term" value="P:regulation of androgen receptor signaling pathway"/>
    <property type="evidence" value="ECO:0007669"/>
    <property type="project" value="Ensembl"/>
</dbReference>
<dbReference type="GO" id="GO:0005654">
    <property type="term" value="C:nucleoplasm"/>
    <property type="evidence" value="ECO:0007669"/>
    <property type="project" value="UniProtKB-SubCell"/>
</dbReference>
<dbReference type="SUPFAM" id="SSF49764">
    <property type="entry name" value="HSP20-like chaperones"/>
    <property type="match status" value="1"/>
</dbReference>
<dbReference type="GO" id="GO:0000493">
    <property type="term" value="P:box H/ACA snoRNP assembly"/>
    <property type="evidence" value="ECO:0007669"/>
    <property type="project" value="InterPro"/>
</dbReference>
<dbReference type="Gene3D" id="2.60.40.790">
    <property type="match status" value="1"/>
</dbReference>
<dbReference type="InterPro" id="IPR048696">
    <property type="entry name" value="SHQ1-like_CS"/>
</dbReference>
<feature type="domain" description="CS" evidence="8">
    <location>
        <begin position="91"/>
        <end position="179"/>
    </location>
</feature>
<evidence type="ECO:0000259" key="8">
    <source>
        <dbReference type="PROSITE" id="PS51203"/>
    </source>
</evidence>
<comment type="subcellular location">
    <subcellularLocation>
        <location evidence="1">Cytoplasm</location>
        <location evidence="1">Cytosol</location>
    </subcellularLocation>
    <subcellularLocation>
        <location evidence="2">Nucleus</location>
        <location evidence="2">Nucleoplasm</location>
    </subcellularLocation>
</comment>
<dbReference type="Pfam" id="PF21413">
    <property type="entry name" value="SHQ1-like_CS"/>
    <property type="match status" value="1"/>
</dbReference>
<dbReference type="OMA" id="RNWLINQ"/>
<keyword evidence="10" id="KW-1185">Reference proteome</keyword>